<dbReference type="AlphaFoldDB" id="A0A3M0I981"/>
<evidence type="ECO:0000313" key="1">
    <source>
        <dbReference type="EMBL" id="RMB83313.1"/>
    </source>
</evidence>
<accession>A0A3M0I981</accession>
<comment type="caution">
    <text evidence="1">The sequence shown here is derived from an EMBL/GenBank/DDBJ whole genome shotgun (WGS) entry which is preliminary data.</text>
</comment>
<name>A0A3M0I981_9ACTN</name>
<sequence>MGLTQGIDLLLPVTDDQLQGVRAEEGQLACCAGNAAAESCGCVGVSLSALWLIVQPGMQVTVRC</sequence>
<proteinExistence type="predicted"/>
<keyword evidence="2" id="KW-1185">Reference proteome</keyword>
<protein>
    <submittedName>
        <fullName evidence="1">Uncharacterized protein</fullName>
    </submittedName>
</protein>
<reference evidence="1 2" key="1">
    <citation type="submission" date="2017-11" db="EMBL/GenBank/DDBJ databases">
        <title>Draft genome of actinobacteria isolated from guarana (Paullinia cupana (Mart.) Ducke.</title>
        <authorList>
            <person name="Siqueira K.A."/>
            <person name="Liotti R.G."/>
            <person name="Mendes T.A.O."/>
            <person name="Soares M.A."/>
        </authorList>
    </citation>
    <scope>NUCLEOTIDE SEQUENCE [LARGE SCALE GENOMIC DNA]</scope>
    <source>
        <strain evidence="1 2">193</strain>
    </source>
</reference>
<gene>
    <name evidence="1" type="ORF">CTZ28_25240</name>
</gene>
<dbReference type="Proteomes" id="UP000270471">
    <property type="component" value="Unassembled WGS sequence"/>
</dbReference>
<dbReference type="EMBL" id="PENI01000017">
    <property type="protein sequence ID" value="RMB83313.1"/>
    <property type="molecule type" value="Genomic_DNA"/>
</dbReference>
<evidence type="ECO:0000313" key="2">
    <source>
        <dbReference type="Proteomes" id="UP000270471"/>
    </source>
</evidence>
<organism evidence="1 2">
    <name type="scientific">Streptomyces shenzhenensis</name>
    <dbReference type="NCBI Taxonomy" id="943815"/>
    <lineage>
        <taxon>Bacteria</taxon>
        <taxon>Bacillati</taxon>
        <taxon>Actinomycetota</taxon>
        <taxon>Actinomycetes</taxon>
        <taxon>Kitasatosporales</taxon>
        <taxon>Streptomycetaceae</taxon>
        <taxon>Streptomyces</taxon>
    </lineage>
</organism>